<dbReference type="PROSITE" id="PS50802">
    <property type="entry name" value="OTU"/>
    <property type="match status" value="1"/>
</dbReference>
<sequence length="417" mass="45626">MRVIIQHGNKAENGIQETSRVNADEDNDGEEVDVSAAQHVDDDVREPQRSVTMAVSCGESAPKTVQSSESQVQRGSYSDFLDRLKKQKGLEVLKMKGDGNCLFRSISAQVLGEPEWHAEIRKRVTDYMWKEKSHFSSFVAGGFDQYVAKMRAPGVFGSSPEIQAAAELYNRSVEVYSFSSLSNDSSCSCSSNADAIPHGDSQKHEIQVKPINIFQGTYKSGNVPLRLLYSDGKHYDAVVDPYEASIGVGLGLPSFEPGKVEKDILDAARKKSMGEFTKKKGFFYADHAATEAELMDVVKRKSIHEFWKTQIERDKTKTEDGILNQDETPRKKRKVEALEYPQSVQELVVNGFDLAVVLEAYAVAGDSFDAMLSLLAARSTDAFTSSSSSSSSSCPQEQATDNVVIGASSSSSSSSSS</sequence>
<dbReference type="SUPFAM" id="SSF54001">
    <property type="entry name" value="Cysteine proteinases"/>
    <property type="match status" value="1"/>
</dbReference>
<feature type="compositionally biased region" description="Low complexity" evidence="7">
    <location>
        <begin position="408"/>
        <end position="417"/>
    </location>
</feature>
<dbReference type="GO" id="GO:0016579">
    <property type="term" value="P:protein deubiquitination"/>
    <property type="evidence" value="ECO:0007669"/>
    <property type="project" value="TreeGrafter"/>
</dbReference>
<evidence type="ECO:0000256" key="1">
    <source>
        <dbReference type="ARBA" id="ARBA00000707"/>
    </source>
</evidence>
<dbReference type="Pfam" id="PF02338">
    <property type="entry name" value="OTU"/>
    <property type="match status" value="1"/>
</dbReference>
<keyword evidence="6" id="KW-0378">Hydrolase</keyword>
<dbReference type="GO" id="GO:0006508">
    <property type="term" value="P:proteolysis"/>
    <property type="evidence" value="ECO:0007669"/>
    <property type="project" value="UniProtKB-KW"/>
</dbReference>
<feature type="region of interest" description="Disordered" evidence="7">
    <location>
        <begin position="1"/>
        <end position="48"/>
    </location>
</feature>
<protein>
    <recommendedName>
        <fullName evidence="3">ubiquitinyl hydrolase 1</fullName>
        <ecNumber evidence="3">3.4.19.12</ecNumber>
    </recommendedName>
</protein>
<gene>
    <name evidence="9" type="ORF">QSP1433_LOCUS2137</name>
    <name evidence="10" type="ORF">QSP1433_LOCUS2138</name>
</gene>
<feature type="region of interest" description="Disordered" evidence="7">
    <location>
        <begin position="383"/>
        <end position="417"/>
    </location>
</feature>
<name>A0A7S2RCV6_9STRA</name>
<dbReference type="PANTHER" id="PTHR12419:SF4">
    <property type="entry name" value="OTU DOMAIN-CONTAINING PROTEIN 5"/>
    <property type="match status" value="1"/>
</dbReference>
<evidence type="ECO:0000256" key="5">
    <source>
        <dbReference type="ARBA" id="ARBA00022786"/>
    </source>
</evidence>
<keyword evidence="4" id="KW-0645">Protease</keyword>
<dbReference type="InterPro" id="IPR038765">
    <property type="entry name" value="Papain-like_cys_pep_sf"/>
</dbReference>
<dbReference type="AlphaFoldDB" id="A0A7S2RCV6"/>
<evidence type="ECO:0000256" key="4">
    <source>
        <dbReference type="ARBA" id="ARBA00022670"/>
    </source>
</evidence>
<comment type="similarity">
    <text evidence="2">Belongs to the peptidase C85 family.</text>
</comment>
<dbReference type="EC" id="3.4.19.12" evidence="3"/>
<evidence type="ECO:0000256" key="3">
    <source>
        <dbReference type="ARBA" id="ARBA00012759"/>
    </source>
</evidence>
<feature type="compositionally biased region" description="Basic and acidic residues" evidence="7">
    <location>
        <begin position="39"/>
        <end position="48"/>
    </location>
</feature>
<reference evidence="9" key="1">
    <citation type="submission" date="2021-01" db="EMBL/GenBank/DDBJ databases">
        <authorList>
            <person name="Corre E."/>
            <person name="Pelletier E."/>
            <person name="Niang G."/>
            <person name="Scheremetjew M."/>
            <person name="Finn R."/>
            <person name="Kale V."/>
            <person name="Holt S."/>
            <person name="Cochrane G."/>
            <person name="Meng A."/>
            <person name="Brown T."/>
            <person name="Cohen L."/>
        </authorList>
    </citation>
    <scope>NUCLEOTIDE SEQUENCE</scope>
    <source>
        <strain evidence="9">NY070348D</strain>
    </source>
</reference>
<dbReference type="GO" id="GO:0004843">
    <property type="term" value="F:cysteine-type deubiquitinase activity"/>
    <property type="evidence" value="ECO:0007669"/>
    <property type="project" value="UniProtKB-EC"/>
</dbReference>
<comment type="catalytic activity">
    <reaction evidence="1">
        <text>Thiol-dependent hydrolysis of ester, thioester, amide, peptide and isopeptide bonds formed by the C-terminal Gly of ubiquitin (a 76-residue protein attached to proteins as an intracellular targeting signal).</text>
        <dbReference type="EC" id="3.4.19.12"/>
    </reaction>
</comment>
<evidence type="ECO:0000313" key="9">
    <source>
        <dbReference type="EMBL" id="CAD9667576.1"/>
    </source>
</evidence>
<keyword evidence="5" id="KW-0833">Ubl conjugation pathway</keyword>
<evidence type="ECO:0000256" key="6">
    <source>
        <dbReference type="ARBA" id="ARBA00022801"/>
    </source>
</evidence>
<dbReference type="PANTHER" id="PTHR12419">
    <property type="entry name" value="OTU DOMAIN CONTAINING PROTEIN"/>
    <property type="match status" value="1"/>
</dbReference>
<evidence type="ECO:0000313" key="10">
    <source>
        <dbReference type="EMBL" id="CAD9667578.1"/>
    </source>
</evidence>
<accession>A0A7S2RCV6</accession>
<feature type="compositionally biased region" description="Acidic residues" evidence="7">
    <location>
        <begin position="24"/>
        <end position="33"/>
    </location>
</feature>
<evidence type="ECO:0000256" key="7">
    <source>
        <dbReference type="SAM" id="MobiDB-lite"/>
    </source>
</evidence>
<dbReference type="Gene3D" id="3.90.70.80">
    <property type="match status" value="1"/>
</dbReference>
<proteinExistence type="inferred from homology"/>
<dbReference type="InterPro" id="IPR050704">
    <property type="entry name" value="Peptidase_C85-like"/>
</dbReference>
<evidence type="ECO:0000259" key="8">
    <source>
        <dbReference type="PROSITE" id="PS50802"/>
    </source>
</evidence>
<dbReference type="EMBL" id="HBHK01003524">
    <property type="protein sequence ID" value="CAD9667578.1"/>
    <property type="molecule type" value="Transcribed_RNA"/>
</dbReference>
<dbReference type="Gene3D" id="3.30.200.90">
    <property type="match status" value="1"/>
</dbReference>
<organism evidence="9">
    <name type="scientific">Mucochytrium quahogii</name>
    <dbReference type="NCBI Taxonomy" id="96639"/>
    <lineage>
        <taxon>Eukaryota</taxon>
        <taxon>Sar</taxon>
        <taxon>Stramenopiles</taxon>
        <taxon>Bigyra</taxon>
        <taxon>Labyrinthulomycetes</taxon>
        <taxon>Thraustochytrida</taxon>
        <taxon>Thraustochytriidae</taxon>
        <taxon>Mucochytrium</taxon>
    </lineage>
</organism>
<evidence type="ECO:0000256" key="2">
    <source>
        <dbReference type="ARBA" id="ARBA00010407"/>
    </source>
</evidence>
<dbReference type="EMBL" id="HBHK01003523">
    <property type="protein sequence ID" value="CAD9667576.1"/>
    <property type="molecule type" value="Transcribed_RNA"/>
</dbReference>
<dbReference type="GO" id="GO:0061578">
    <property type="term" value="F:K63-linked deubiquitinase activity"/>
    <property type="evidence" value="ECO:0007669"/>
    <property type="project" value="TreeGrafter"/>
</dbReference>
<dbReference type="InterPro" id="IPR003323">
    <property type="entry name" value="OTU_dom"/>
</dbReference>
<feature type="domain" description="OTU" evidence="8">
    <location>
        <begin position="90"/>
        <end position="241"/>
    </location>
</feature>